<feature type="transmembrane region" description="Helical" evidence="6">
    <location>
        <begin position="386"/>
        <end position="407"/>
    </location>
</feature>
<dbReference type="InterPro" id="IPR006876">
    <property type="entry name" value="LMBR1-like_membr_prot"/>
</dbReference>
<keyword evidence="5 6" id="KW-0472">Membrane</keyword>
<comment type="similarity">
    <text evidence="2">Belongs to the LIMR family.</text>
</comment>
<comment type="caution">
    <text evidence="7">The sequence shown here is derived from an EMBL/GenBank/DDBJ whole genome shotgun (WGS) entry which is preliminary data.</text>
</comment>
<dbReference type="InterPro" id="IPR051584">
    <property type="entry name" value="GPCR-associated_LMBR1"/>
</dbReference>
<feature type="transmembrane region" description="Helical" evidence="6">
    <location>
        <begin position="481"/>
        <end position="505"/>
    </location>
</feature>
<feature type="transmembrane region" description="Helical" evidence="6">
    <location>
        <begin position="345"/>
        <end position="366"/>
    </location>
</feature>
<feature type="transmembrane region" description="Helical" evidence="6">
    <location>
        <begin position="6"/>
        <end position="24"/>
    </location>
</feature>
<accession>A0A0K9PHL6</accession>
<evidence type="ECO:0000256" key="6">
    <source>
        <dbReference type="SAM" id="Phobius"/>
    </source>
</evidence>
<evidence type="ECO:0000256" key="5">
    <source>
        <dbReference type="ARBA" id="ARBA00023136"/>
    </source>
</evidence>
<dbReference type="GO" id="GO:0016020">
    <property type="term" value="C:membrane"/>
    <property type="evidence" value="ECO:0000318"/>
    <property type="project" value="GO_Central"/>
</dbReference>
<dbReference type="OMA" id="IYNQCIH"/>
<organism evidence="7 8">
    <name type="scientific">Zostera marina</name>
    <name type="common">Eelgrass</name>
    <dbReference type="NCBI Taxonomy" id="29655"/>
    <lineage>
        <taxon>Eukaryota</taxon>
        <taxon>Viridiplantae</taxon>
        <taxon>Streptophyta</taxon>
        <taxon>Embryophyta</taxon>
        <taxon>Tracheophyta</taxon>
        <taxon>Spermatophyta</taxon>
        <taxon>Magnoliopsida</taxon>
        <taxon>Liliopsida</taxon>
        <taxon>Zosteraceae</taxon>
        <taxon>Zostera</taxon>
    </lineage>
</organism>
<dbReference type="EMBL" id="LFYR01000839">
    <property type="protein sequence ID" value="KMZ68469.1"/>
    <property type="molecule type" value="Genomic_DNA"/>
</dbReference>
<dbReference type="Pfam" id="PF04791">
    <property type="entry name" value="LMBR1"/>
    <property type="match status" value="1"/>
</dbReference>
<feature type="transmembrane region" description="Helical" evidence="6">
    <location>
        <begin position="111"/>
        <end position="132"/>
    </location>
</feature>
<dbReference type="STRING" id="29655.A0A0K9PHL6"/>
<dbReference type="PANTHER" id="PTHR21355:SF0">
    <property type="entry name" value="G-PROTEIN COUPLED RECEPTOR-ASSOCIATED PROTEIN LMBRD2"/>
    <property type="match status" value="1"/>
</dbReference>
<keyword evidence="4 6" id="KW-1133">Transmembrane helix</keyword>
<sequence length="676" mass="76305">MLFFYLISLPLTLGMVLVTLRYFAGPDVPRYVLYTVGYTWFCSLSIIILVPADIWTTIIGRYDGGIAFFWSWSYWGTFILTWAVVPLIQGYEDAGDFTMKERLKTSLRANLVFYLSVGAIGLFGLILLIIMHKNWGGGIMGLLMACSNTFGLVTGAFLLGFGLSEIPKSIWRNADWDHRQKVLSHRVAKMAVSLDNAHQEFSNTIVVAQATSNQMSKRDPLRPCMDVIDKMVQQMLCEDTSFKPSGGGLGENDMDYDTDEQSMATLRRQLRIAREEYYRYKSVYMTYIIEALELEDTIKNYGRRETTGWKYISSFRPSRAGVVGGLIDTIVLLWRCILRKQLEKMLSVILAIISAAILLAEATLLPSGLDLSLFSILIKAVGNQEILVQIAAFIPLMYMCICTYYSLFKIGMLMFYSFTPRQTSSVSLLMICSMVARYAPPISYNFLNFIRLDGNTKTIFEKRMGNIDEAVPFFGQKFNKIYPLIMVVYTLLVASNFFVRIFSFLGSWKRFRLQKEEDDTDGFDSAGIVILQKERSYLEQGRNIGEQVIPLARNFNNANADIETGNNFLDKAVETVPKNYSSSLESKEQGVSSASVSLLDPIEARSQSSDVVVSASSGISSTWTSMKTSFKTFKANLEAKKILVQEPKIPLTHASSSESLDEIFHKLKNRPTNQNF</sequence>
<keyword evidence="3 6" id="KW-0812">Transmembrane</keyword>
<evidence type="ECO:0000256" key="4">
    <source>
        <dbReference type="ARBA" id="ARBA00022989"/>
    </source>
</evidence>
<name>A0A0K9PHL6_ZOSMR</name>
<comment type="subcellular location">
    <subcellularLocation>
        <location evidence="1">Membrane</location>
        <topology evidence="1">Multi-pass membrane protein</topology>
    </subcellularLocation>
</comment>
<protein>
    <submittedName>
        <fullName evidence="7">LMBR1 domain-containing protein-like protein</fullName>
    </submittedName>
</protein>
<evidence type="ECO:0000256" key="1">
    <source>
        <dbReference type="ARBA" id="ARBA00004141"/>
    </source>
</evidence>
<feature type="transmembrane region" description="Helical" evidence="6">
    <location>
        <begin position="138"/>
        <end position="163"/>
    </location>
</feature>
<proteinExistence type="inferred from homology"/>
<evidence type="ECO:0000313" key="7">
    <source>
        <dbReference type="EMBL" id="KMZ68469.1"/>
    </source>
</evidence>
<keyword evidence="8" id="KW-1185">Reference proteome</keyword>
<dbReference type="PANTHER" id="PTHR21355">
    <property type="entry name" value="G-PROTEIN COUPLED RECEPTOR-ASSOCIATED PROTEIN LMBRD2"/>
    <property type="match status" value="1"/>
</dbReference>
<dbReference type="AlphaFoldDB" id="A0A0K9PHL6"/>
<feature type="transmembrane region" description="Helical" evidence="6">
    <location>
        <begin position="72"/>
        <end position="91"/>
    </location>
</feature>
<evidence type="ECO:0000256" key="3">
    <source>
        <dbReference type="ARBA" id="ARBA00022692"/>
    </source>
</evidence>
<evidence type="ECO:0000256" key="2">
    <source>
        <dbReference type="ARBA" id="ARBA00010487"/>
    </source>
</evidence>
<evidence type="ECO:0000313" key="8">
    <source>
        <dbReference type="Proteomes" id="UP000036987"/>
    </source>
</evidence>
<feature type="transmembrane region" description="Helical" evidence="6">
    <location>
        <begin position="31"/>
        <end position="52"/>
    </location>
</feature>
<gene>
    <name evidence="7" type="ORF">ZOSMA_23G01280</name>
</gene>
<dbReference type="OrthoDB" id="203099at2759"/>
<reference evidence="8" key="1">
    <citation type="journal article" date="2016" name="Nature">
        <title>The genome of the seagrass Zostera marina reveals angiosperm adaptation to the sea.</title>
        <authorList>
            <person name="Olsen J.L."/>
            <person name="Rouze P."/>
            <person name="Verhelst B."/>
            <person name="Lin Y.-C."/>
            <person name="Bayer T."/>
            <person name="Collen J."/>
            <person name="Dattolo E."/>
            <person name="De Paoli E."/>
            <person name="Dittami S."/>
            <person name="Maumus F."/>
            <person name="Michel G."/>
            <person name="Kersting A."/>
            <person name="Lauritano C."/>
            <person name="Lohaus R."/>
            <person name="Toepel M."/>
            <person name="Tonon T."/>
            <person name="Vanneste K."/>
            <person name="Amirebrahimi M."/>
            <person name="Brakel J."/>
            <person name="Bostroem C."/>
            <person name="Chovatia M."/>
            <person name="Grimwood J."/>
            <person name="Jenkins J.W."/>
            <person name="Jueterbock A."/>
            <person name="Mraz A."/>
            <person name="Stam W.T."/>
            <person name="Tice H."/>
            <person name="Bornberg-Bauer E."/>
            <person name="Green P.J."/>
            <person name="Pearson G.A."/>
            <person name="Procaccini G."/>
            <person name="Duarte C.M."/>
            <person name="Schmutz J."/>
            <person name="Reusch T.B.H."/>
            <person name="Van de Peer Y."/>
        </authorList>
    </citation>
    <scope>NUCLEOTIDE SEQUENCE [LARGE SCALE GENOMIC DNA]</scope>
    <source>
        <strain evidence="8">cv. Finnish</strain>
    </source>
</reference>
<dbReference type="Proteomes" id="UP000036987">
    <property type="component" value="Unassembled WGS sequence"/>
</dbReference>